<feature type="domain" description="DUF4218" evidence="1">
    <location>
        <begin position="34"/>
        <end position="86"/>
    </location>
</feature>
<name>A0AAV3Q9R8_LITER</name>
<organism evidence="2 3">
    <name type="scientific">Lithospermum erythrorhizon</name>
    <name type="common">Purple gromwell</name>
    <name type="synonym">Lithospermum officinale var. erythrorhizon</name>
    <dbReference type="NCBI Taxonomy" id="34254"/>
    <lineage>
        <taxon>Eukaryota</taxon>
        <taxon>Viridiplantae</taxon>
        <taxon>Streptophyta</taxon>
        <taxon>Embryophyta</taxon>
        <taxon>Tracheophyta</taxon>
        <taxon>Spermatophyta</taxon>
        <taxon>Magnoliopsida</taxon>
        <taxon>eudicotyledons</taxon>
        <taxon>Gunneridae</taxon>
        <taxon>Pentapetalae</taxon>
        <taxon>asterids</taxon>
        <taxon>lamiids</taxon>
        <taxon>Boraginales</taxon>
        <taxon>Boraginaceae</taxon>
        <taxon>Boraginoideae</taxon>
        <taxon>Lithospermeae</taxon>
        <taxon>Lithospermum</taxon>
    </lineage>
</organism>
<dbReference type="AlphaFoldDB" id="A0AAV3Q9R8"/>
<dbReference type="PANTHER" id="PTHR48258:SF3">
    <property type="entry name" value="FK506-BINDING PROTEIN 4-LIKE ISOFORM X1"/>
    <property type="match status" value="1"/>
</dbReference>
<sequence length="222" mass="25854">MMEALTNLIIKQYKKINSLVDFLTTKMACELPNLESYLGKLKQMVRQKAYVEGSITEAYFLKEVSSYCAMYFEEDVHTNHRQPPRNDDGGEIETDARLSIFRHPGKPTSCIRKLHFMSDKESKTVHLYVLRNTPEVTPLNEMFNAELISLNPDSTNEDRVTYEKEIFFIWMQSYGTCYLDEDKTLEYMGPVLNDIGPLPEGRFEYSDELVEMNEVEEEDVEV</sequence>
<evidence type="ECO:0000259" key="1">
    <source>
        <dbReference type="Pfam" id="PF13960"/>
    </source>
</evidence>
<accession>A0AAV3Q9R8</accession>
<dbReference type="Proteomes" id="UP001454036">
    <property type="component" value="Unassembled WGS sequence"/>
</dbReference>
<keyword evidence="3" id="KW-1185">Reference proteome</keyword>
<dbReference type="EMBL" id="BAABME010003725">
    <property type="protein sequence ID" value="GAA0159913.1"/>
    <property type="molecule type" value="Genomic_DNA"/>
</dbReference>
<dbReference type="PANTHER" id="PTHR48258">
    <property type="entry name" value="DUF4218 DOMAIN-CONTAINING PROTEIN-RELATED"/>
    <property type="match status" value="1"/>
</dbReference>
<proteinExistence type="predicted"/>
<comment type="caution">
    <text evidence="2">The sequence shown here is derived from an EMBL/GenBank/DDBJ whole genome shotgun (WGS) entry which is preliminary data.</text>
</comment>
<evidence type="ECO:0000313" key="3">
    <source>
        <dbReference type="Proteomes" id="UP001454036"/>
    </source>
</evidence>
<dbReference type="Pfam" id="PF13960">
    <property type="entry name" value="DUF4218"/>
    <property type="match status" value="1"/>
</dbReference>
<dbReference type="InterPro" id="IPR025452">
    <property type="entry name" value="DUF4218"/>
</dbReference>
<gene>
    <name evidence="2" type="ORF">LIER_16588</name>
</gene>
<protein>
    <recommendedName>
        <fullName evidence="1">DUF4218 domain-containing protein</fullName>
    </recommendedName>
</protein>
<reference evidence="2 3" key="1">
    <citation type="submission" date="2024-01" db="EMBL/GenBank/DDBJ databases">
        <title>The complete chloroplast genome sequence of Lithospermum erythrorhizon: insights into the phylogenetic relationship among Boraginaceae species and the maternal lineages of purple gromwells.</title>
        <authorList>
            <person name="Okada T."/>
            <person name="Watanabe K."/>
        </authorList>
    </citation>
    <scope>NUCLEOTIDE SEQUENCE [LARGE SCALE GENOMIC DNA]</scope>
</reference>
<evidence type="ECO:0000313" key="2">
    <source>
        <dbReference type="EMBL" id="GAA0159913.1"/>
    </source>
</evidence>